<evidence type="ECO:0000256" key="9">
    <source>
        <dbReference type="ARBA" id="ARBA00022857"/>
    </source>
</evidence>
<feature type="domain" description="Aspartate/homoserine dehydrogenase NAD-binding" evidence="18">
    <location>
        <begin position="13"/>
        <end position="140"/>
    </location>
</feature>
<keyword evidence="7 14" id="KW-0028">Amino-acid biosynthesis</keyword>
<feature type="binding site" evidence="16">
    <location>
        <position position="115"/>
    </location>
    <ligand>
        <name>NADPH</name>
        <dbReference type="ChEBI" id="CHEBI:57783"/>
    </ligand>
</feature>
<reference evidence="19 20" key="1">
    <citation type="journal article" date="2012" name="BMC Genomics">
        <title>Comparative genomics of the white-rot fungi, Phanerochaete carnosa and P. chrysosporium, to elucidate the genetic basis of the distinct wood types they colonize.</title>
        <authorList>
            <person name="Suzuki H."/>
            <person name="MacDonald J."/>
            <person name="Syed K."/>
            <person name="Salamov A."/>
            <person name="Hori C."/>
            <person name="Aerts A."/>
            <person name="Henrissat B."/>
            <person name="Wiebenga A."/>
            <person name="vanKuyk P.A."/>
            <person name="Barry K."/>
            <person name="Lindquist E."/>
            <person name="LaButti K."/>
            <person name="Lapidus A."/>
            <person name="Lucas S."/>
            <person name="Coutinho P."/>
            <person name="Gong Y."/>
            <person name="Samejima M."/>
            <person name="Mahadevan R."/>
            <person name="Abou-Zaid M."/>
            <person name="de Vries R.P."/>
            <person name="Igarashi K."/>
            <person name="Yadav J.S."/>
            <person name="Grigoriev I.V."/>
            <person name="Master E.R."/>
        </authorList>
    </citation>
    <scope>NUCLEOTIDE SEQUENCE [LARGE SCALE GENOMIC DNA]</scope>
    <source>
        <strain evidence="19 20">HHB-10118-sp</strain>
    </source>
</reference>
<dbReference type="UniPathway" id="UPA00050">
    <property type="reaction ID" value="UER00063"/>
</dbReference>
<dbReference type="InParanoid" id="K5WE16"/>
<evidence type="ECO:0000256" key="13">
    <source>
        <dbReference type="ARBA" id="ARBA00059589"/>
    </source>
</evidence>
<dbReference type="PANTHER" id="PTHR43070:SF5">
    <property type="entry name" value="HOMOSERINE DEHYDROGENASE"/>
    <property type="match status" value="1"/>
</dbReference>
<evidence type="ECO:0000256" key="2">
    <source>
        <dbReference type="ARBA" id="ARBA00005056"/>
    </source>
</evidence>
<feature type="binding site" evidence="16">
    <location>
        <position position="91"/>
    </location>
    <ligand>
        <name>NADPH</name>
        <dbReference type="ChEBI" id="CHEBI:57783"/>
    </ligand>
</feature>
<comment type="catalytic activity">
    <reaction evidence="12">
        <text>L-homoserine + NADP(+) = L-aspartate 4-semialdehyde + NADPH + H(+)</text>
        <dbReference type="Rhea" id="RHEA:15761"/>
        <dbReference type="ChEBI" id="CHEBI:15378"/>
        <dbReference type="ChEBI" id="CHEBI:57476"/>
        <dbReference type="ChEBI" id="CHEBI:57783"/>
        <dbReference type="ChEBI" id="CHEBI:58349"/>
        <dbReference type="ChEBI" id="CHEBI:537519"/>
        <dbReference type="EC" id="1.1.1.3"/>
    </reaction>
    <physiologicalReaction direction="right-to-left" evidence="12">
        <dbReference type="Rhea" id="RHEA:15763"/>
    </physiologicalReaction>
</comment>
<evidence type="ECO:0000256" key="1">
    <source>
        <dbReference type="ARBA" id="ARBA00001920"/>
    </source>
</evidence>
<dbReference type="GO" id="GO:0009090">
    <property type="term" value="P:homoserine biosynthetic process"/>
    <property type="evidence" value="ECO:0007669"/>
    <property type="project" value="TreeGrafter"/>
</dbReference>
<dbReference type="EMBL" id="JH930470">
    <property type="protein sequence ID" value="EKM57535.1"/>
    <property type="molecule type" value="Genomic_DNA"/>
</dbReference>
<dbReference type="KEGG" id="pco:PHACADRAFT_251213"/>
<feature type="binding site" evidence="16">
    <location>
        <begin position="13"/>
        <end position="18"/>
    </location>
    <ligand>
        <name>NADP(+)</name>
        <dbReference type="ChEBI" id="CHEBI:58349"/>
    </ligand>
</feature>
<dbReference type="GO" id="GO:0009088">
    <property type="term" value="P:threonine biosynthetic process"/>
    <property type="evidence" value="ECO:0007669"/>
    <property type="project" value="UniProtKB-UniPathway"/>
</dbReference>
<evidence type="ECO:0000256" key="11">
    <source>
        <dbReference type="ARBA" id="ARBA00023167"/>
    </source>
</evidence>
<dbReference type="GO" id="GO:0009086">
    <property type="term" value="P:methionine biosynthetic process"/>
    <property type="evidence" value="ECO:0007669"/>
    <property type="project" value="UniProtKB-KW"/>
</dbReference>
<dbReference type="SUPFAM" id="SSF51735">
    <property type="entry name" value="NAD(P)-binding Rossmann-fold domains"/>
    <property type="match status" value="1"/>
</dbReference>
<comment type="similarity">
    <text evidence="4 14">Belongs to the homoserine dehydrogenase family.</text>
</comment>
<dbReference type="Gene3D" id="3.30.360.10">
    <property type="entry name" value="Dihydrodipicolinate Reductase, domain 2"/>
    <property type="match status" value="1"/>
</dbReference>
<dbReference type="Gene3D" id="3.40.50.720">
    <property type="entry name" value="NAD(P)-binding Rossmann-like Domain"/>
    <property type="match status" value="1"/>
</dbReference>
<dbReference type="InterPro" id="IPR001342">
    <property type="entry name" value="HDH_cat"/>
</dbReference>
<evidence type="ECO:0000256" key="6">
    <source>
        <dbReference type="ARBA" id="ARBA00013376"/>
    </source>
</evidence>
<dbReference type="EC" id="1.1.1.3" evidence="5 14"/>
<evidence type="ECO:0000256" key="15">
    <source>
        <dbReference type="PIRSR" id="PIRSR036497-1"/>
    </source>
</evidence>
<comment type="pathway">
    <text evidence="3">Amino-acid biosynthesis; L-methionine biosynthesis via de novo pathway; L-homoserine from L-aspartate: step 3/3.</text>
</comment>
<dbReference type="GO" id="GO:0050661">
    <property type="term" value="F:NADP binding"/>
    <property type="evidence" value="ECO:0007669"/>
    <property type="project" value="InterPro"/>
</dbReference>
<protein>
    <recommendedName>
        <fullName evidence="6 14">Homoserine dehydrogenase</fullName>
        <shortName evidence="14">HDH</shortName>
        <ecNumber evidence="5 14">1.1.1.3</ecNumber>
    </recommendedName>
</protein>
<keyword evidence="11 14" id="KW-0486">Methionine biosynthesis</keyword>
<dbReference type="FunFam" id="3.30.360.10:FF:000006">
    <property type="entry name" value="Bifunctional aspartokinase/homoserine dehydrogenase"/>
    <property type="match status" value="1"/>
</dbReference>
<sequence>MPPKPTLSVAIVGVGLVGSELISQLLAIQAPNPFRLVSLTSSRYTLFAADGLGVNAGSWASALSASSATPNLPVLAEQLAKLEAAVLVDNTSSQDVAELYPEFLKRGVHVVTPNKKAFSANQQLYDAILRASRETGARWLNESTVGAGLPVVQTLKDLVATGDKVKKIEGVFSGTMSYIFNNFSTANPGGPAFSSVVRVAREKGYTEPHPADDLNGADVARKLAILARSIPSLQNALPEGYTSVQTRSLVPQALGSVSSGAEFVDRLPEFDVEFEKLREEARAEGSVLRFVGVVDVENGIVKADLEKYPTTHPFATSLGGSDNIVMFHTERYSPRPLIVQGAGAGAAVTAMGVMSDLLKLVL</sequence>
<dbReference type="AlphaFoldDB" id="K5WE16"/>
<evidence type="ECO:0000259" key="17">
    <source>
        <dbReference type="Pfam" id="PF00742"/>
    </source>
</evidence>
<evidence type="ECO:0000256" key="12">
    <source>
        <dbReference type="ARBA" id="ARBA00048841"/>
    </source>
</evidence>
<dbReference type="PIRSF" id="PIRSF036497">
    <property type="entry name" value="HDH_short"/>
    <property type="match status" value="1"/>
</dbReference>
<dbReference type="PANTHER" id="PTHR43070">
    <property type="match status" value="1"/>
</dbReference>
<dbReference type="RefSeq" id="XP_007392884.1">
    <property type="nucleotide sequence ID" value="XM_007392822.1"/>
</dbReference>
<keyword evidence="10 14" id="KW-0560">Oxidoreductase</keyword>
<evidence type="ECO:0000256" key="3">
    <source>
        <dbReference type="ARBA" id="ARBA00005062"/>
    </source>
</evidence>
<comment type="pathway">
    <text evidence="2">Amino-acid biosynthesis; L-threonine biosynthesis; L-threonine from L-aspartate: step 3/5.</text>
</comment>
<feature type="domain" description="Homoserine dehydrogenase catalytic" evidence="17">
    <location>
        <begin position="150"/>
        <end position="358"/>
    </location>
</feature>
<keyword evidence="20" id="KW-1185">Reference proteome</keyword>
<accession>K5WE16</accession>
<dbReference type="OrthoDB" id="67851at2759"/>
<dbReference type="GO" id="GO:0004412">
    <property type="term" value="F:homoserine dehydrogenase activity"/>
    <property type="evidence" value="ECO:0007669"/>
    <property type="project" value="UniProtKB-EC"/>
</dbReference>
<keyword evidence="8 14" id="KW-0791">Threonine biosynthesis</keyword>
<evidence type="ECO:0000313" key="20">
    <source>
        <dbReference type="Proteomes" id="UP000008370"/>
    </source>
</evidence>
<dbReference type="Proteomes" id="UP000008370">
    <property type="component" value="Unassembled WGS sequence"/>
</dbReference>
<feature type="active site" description="Proton donor" evidence="15">
    <location>
        <position position="222"/>
    </location>
</feature>
<evidence type="ECO:0000256" key="7">
    <source>
        <dbReference type="ARBA" id="ARBA00022605"/>
    </source>
</evidence>
<dbReference type="InterPro" id="IPR036291">
    <property type="entry name" value="NAD(P)-bd_dom_sf"/>
</dbReference>
<evidence type="ECO:0000256" key="5">
    <source>
        <dbReference type="ARBA" id="ARBA00013213"/>
    </source>
</evidence>
<dbReference type="STRING" id="650164.K5WE16"/>
<dbReference type="SUPFAM" id="SSF55347">
    <property type="entry name" value="Glyceraldehyde-3-phosphate dehydrogenase-like, C-terminal domain"/>
    <property type="match status" value="1"/>
</dbReference>
<dbReference type="Pfam" id="PF00742">
    <property type="entry name" value="Homoserine_dh"/>
    <property type="match status" value="1"/>
</dbReference>
<name>K5WE16_PHACS</name>
<keyword evidence="9 14" id="KW-0521">NADP</keyword>
<dbReference type="GeneID" id="18915159"/>
<gene>
    <name evidence="19" type="ORF">PHACADRAFT_251213</name>
</gene>
<organism evidence="19 20">
    <name type="scientific">Phanerochaete carnosa (strain HHB-10118-sp)</name>
    <name type="common">White-rot fungus</name>
    <name type="synonym">Peniophora carnosa</name>
    <dbReference type="NCBI Taxonomy" id="650164"/>
    <lineage>
        <taxon>Eukaryota</taxon>
        <taxon>Fungi</taxon>
        <taxon>Dikarya</taxon>
        <taxon>Basidiomycota</taxon>
        <taxon>Agaricomycotina</taxon>
        <taxon>Agaricomycetes</taxon>
        <taxon>Polyporales</taxon>
        <taxon>Phanerochaetaceae</taxon>
        <taxon>Phanerochaete</taxon>
    </lineage>
</organism>
<feature type="binding site" evidence="16">
    <location>
        <position position="207"/>
    </location>
    <ligand>
        <name>L-homoserine</name>
        <dbReference type="ChEBI" id="CHEBI:57476"/>
    </ligand>
</feature>
<dbReference type="InterPro" id="IPR011147">
    <property type="entry name" value="Bifunc_Aspkin/hSer_DH"/>
</dbReference>
<evidence type="ECO:0000256" key="14">
    <source>
        <dbReference type="PIRNR" id="PIRNR036497"/>
    </source>
</evidence>
<dbReference type="HOGENOM" id="CLU_009116_0_1_1"/>
<evidence type="ECO:0000259" key="18">
    <source>
        <dbReference type="Pfam" id="PF03447"/>
    </source>
</evidence>
<dbReference type="InterPro" id="IPR022697">
    <property type="entry name" value="HDH_short"/>
</dbReference>
<dbReference type="FunCoup" id="K5WE16">
    <property type="interactions" value="117"/>
</dbReference>
<dbReference type="UniPathway" id="UPA00051">
    <property type="reaction ID" value="UER00465"/>
</dbReference>
<dbReference type="InterPro" id="IPR005106">
    <property type="entry name" value="Asp/hSer_DH_NAD-bd"/>
</dbReference>
<evidence type="ECO:0000313" key="19">
    <source>
        <dbReference type="EMBL" id="EKM57535.1"/>
    </source>
</evidence>
<comment type="function">
    <text evidence="13">Catalyzes the conversion of L-aspartate-beta-semialdehyde (L-Asa) to L-homoserine (L-Hse), the third step in the biosynthesis of amino acids that derive from aspartate (the aspartate family of amino acids), including methioinine and threonine, the latter of which is a precursor to isoleucine; production of homoserine leads to a branch-point in the pathway as it can either be O-phosphorylated for processing to threonine, or O-acylated for processing to methionine.</text>
</comment>
<evidence type="ECO:0000256" key="10">
    <source>
        <dbReference type="ARBA" id="ARBA00023002"/>
    </source>
</evidence>
<proteinExistence type="inferred from homology"/>
<evidence type="ECO:0000256" key="16">
    <source>
        <dbReference type="PIRSR" id="PIRSR036497-2"/>
    </source>
</evidence>
<dbReference type="Pfam" id="PF03447">
    <property type="entry name" value="NAD_binding_3"/>
    <property type="match status" value="1"/>
</dbReference>
<evidence type="ECO:0000256" key="4">
    <source>
        <dbReference type="ARBA" id="ARBA00006753"/>
    </source>
</evidence>
<evidence type="ECO:0000256" key="8">
    <source>
        <dbReference type="ARBA" id="ARBA00022697"/>
    </source>
</evidence>
<comment type="cofactor">
    <cofactor evidence="1">
        <name>a metal cation</name>
        <dbReference type="ChEBI" id="CHEBI:25213"/>
    </cofactor>
</comment>